<comment type="caution">
    <text evidence="3">The sequence shown here is derived from an EMBL/GenBank/DDBJ whole genome shotgun (WGS) entry which is preliminary data.</text>
</comment>
<feature type="domain" description="B box-type" evidence="2">
    <location>
        <begin position="87"/>
        <end position="130"/>
    </location>
</feature>
<dbReference type="PANTHER" id="PTHR25462">
    <property type="entry name" value="BONUS, ISOFORM C-RELATED"/>
    <property type="match status" value="1"/>
</dbReference>
<dbReference type="InterPro" id="IPR043129">
    <property type="entry name" value="ATPase_NBD"/>
</dbReference>
<dbReference type="EMBL" id="JAIWYP010000007">
    <property type="protein sequence ID" value="KAH3803046.1"/>
    <property type="molecule type" value="Genomic_DNA"/>
</dbReference>
<dbReference type="CDD" id="cd19776">
    <property type="entry name" value="Bbox2_TRIM25_C-IV"/>
    <property type="match status" value="1"/>
</dbReference>
<accession>A0A9D4J7U8</accession>
<dbReference type="PROSITE" id="PS50119">
    <property type="entry name" value="ZF_BBOX"/>
    <property type="match status" value="2"/>
</dbReference>
<feature type="domain" description="B box-type" evidence="2">
    <location>
        <begin position="21"/>
        <end position="71"/>
    </location>
</feature>
<keyword evidence="1" id="KW-0862">Zinc</keyword>
<dbReference type="GO" id="GO:0008270">
    <property type="term" value="F:zinc ion binding"/>
    <property type="evidence" value="ECO:0007669"/>
    <property type="project" value="UniProtKB-KW"/>
</dbReference>
<dbReference type="Gene3D" id="3.30.160.60">
    <property type="entry name" value="Classic Zinc Finger"/>
    <property type="match status" value="1"/>
</dbReference>
<evidence type="ECO:0000259" key="2">
    <source>
        <dbReference type="PROSITE" id="PS50119"/>
    </source>
</evidence>
<dbReference type="AlphaFoldDB" id="A0A9D4J7U8"/>
<sequence length="585" mass="66986">MAEYGFKENTEEADVTNASDDVDIYCEPCSTDCIKSFANGFCLQCDEYLCSTCIKDHKKFAVSRTHSVLDQANMPSQHQKTQKRLFECTEPCRKHQNEIIKFFCKLHANLVCSVCITLEHRTCEVEYIPEASTDFQNKAEYLELKKQMEDSTKYIETKLEEMRTELENINEVEEIKNFQMEINVLIERKEKELLDKMQDFKRANNYVADKIKGEIETAYSHLSVMNKSLNDSAAHDIQLYMAVKTMKSQLECINNSIEEARKGTPFTEFGFMKNTALVDFLQSTGAFGTIETPQQTLYVNNDCIVTAAISLGVTYTNLAWTLISHSAPRVIEFFGRDVVRIKVPTSLLIQSDGRTLESFGYDAEEKYADFTENGTQNDWYYFERFWLDLNENMDTFRITTVLKDKSGKEMRAVSLISLLIKFFVQRLLTFSRTVGANVTAKDIHLILTVPGNWNSNTKILLQLAVKKTCLKVGKVSIMLESEAAALYCLQLPKADSIGRIRYNKEESHLIPKTGQHFLICDFQEDKLAINLHSMESGMQMEHIITEHDRKLGVSKVVEDFETFMNALAGCEIIAVIKKSHLDEYT</sequence>
<dbReference type="Proteomes" id="UP000828390">
    <property type="component" value="Unassembled WGS sequence"/>
</dbReference>
<organism evidence="3 4">
    <name type="scientific">Dreissena polymorpha</name>
    <name type="common">Zebra mussel</name>
    <name type="synonym">Mytilus polymorpha</name>
    <dbReference type="NCBI Taxonomy" id="45954"/>
    <lineage>
        <taxon>Eukaryota</taxon>
        <taxon>Metazoa</taxon>
        <taxon>Spiralia</taxon>
        <taxon>Lophotrochozoa</taxon>
        <taxon>Mollusca</taxon>
        <taxon>Bivalvia</taxon>
        <taxon>Autobranchia</taxon>
        <taxon>Heteroconchia</taxon>
        <taxon>Euheterodonta</taxon>
        <taxon>Imparidentia</taxon>
        <taxon>Neoheterodontei</taxon>
        <taxon>Myida</taxon>
        <taxon>Dreissenoidea</taxon>
        <taxon>Dreissenidae</taxon>
        <taxon>Dreissena</taxon>
    </lineage>
</organism>
<keyword evidence="1" id="KW-0863">Zinc-finger</keyword>
<evidence type="ECO:0000313" key="4">
    <source>
        <dbReference type="Proteomes" id="UP000828390"/>
    </source>
</evidence>
<dbReference type="InterPro" id="IPR000315">
    <property type="entry name" value="Znf_B-box"/>
</dbReference>
<keyword evidence="1" id="KW-0479">Metal-binding</keyword>
<reference evidence="3" key="1">
    <citation type="journal article" date="2019" name="bioRxiv">
        <title>The Genome of the Zebra Mussel, Dreissena polymorpha: A Resource for Invasive Species Research.</title>
        <authorList>
            <person name="McCartney M.A."/>
            <person name="Auch B."/>
            <person name="Kono T."/>
            <person name="Mallez S."/>
            <person name="Zhang Y."/>
            <person name="Obille A."/>
            <person name="Becker A."/>
            <person name="Abrahante J.E."/>
            <person name="Garbe J."/>
            <person name="Badalamenti J.P."/>
            <person name="Herman A."/>
            <person name="Mangelson H."/>
            <person name="Liachko I."/>
            <person name="Sullivan S."/>
            <person name="Sone E.D."/>
            <person name="Koren S."/>
            <person name="Silverstein K.A.T."/>
            <person name="Beckman K.B."/>
            <person name="Gohl D.M."/>
        </authorList>
    </citation>
    <scope>NUCLEOTIDE SEQUENCE</scope>
    <source>
        <strain evidence="3">Duluth1</strain>
        <tissue evidence="3">Whole animal</tissue>
    </source>
</reference>
<evidence type="ECO:0000256" key="1">
    <source>
        <dbReference type="PROSITE-ProRule" id="PRU00024"/>
    </source>
</evidence>
<dbReference type="InterPro" id="IPR047153">
    <property type="entry name" value="TRIM45/56/19-like"/>
</dbReference>
<name>A0A9D4J7U8_DREPO</name>
<gene>
    <name evidence="3" type="ORF">DPMN_156745</name>
</gene>
<dbReference type="SUPFAM" id="SSF57845">
    <property type="entry name" value="B-box zinc-binding domain"/>
    <property type="match status" value="1"/>
</dbReference>
<keyword evidence="4" id="KW-1185">Reference proteome</keyword>
<feature type="non-terminal residue" evidence="3">
    <location>
        <position position="1"/>
    </location>
</feature>
<protein>
    <recommendedName>
        <fullName evidence="2">B box-type domain-containing protein</fullName>
    </recommendedName>
</protein>
<proteinExistence type="predicted"/>
<dbReference type="PANTHER" id="PTHR25462:SF296">
    <property type="entry name" value="MEIOTIC P26, ISOFORM F"/>
    <property type="match status" value="1"/>
</dbReference>
<reference evidence="3" key="2">
    <citation type="submission" date="2020-11" db="EMBL/GenBank/DDBJ databases">
        <authorList>
            <person name="McCartney M.A."/>
            <person name="Auch B."/>
            <person name="Kono T."/>
            <person name="Mallez S."/>
            <person name="Becker A."/>
            <person name="Gohl D.M."/>
            <person name="Silverstein K.A.T."/>
            <person name="Koren S."/>
            <person name="Bechman K.B."/>
            <person name="Herman A."/>
            <person name="Abrahante J.E."/>
            <person name="Garbe J."/>
        </authorList>
    </citation>
    <scope>NUCLEOTIDE SEQUENCE</scope>
    <source>
        <strain evidence="3">Duluth1</strain>
        <tissue evidence="3">Whole animal</tissue>
    </source>
</reference>
<dbReference type="Gene3D" id="3.30.420.40">
    <property type="match status" value="1"/>
</dbReference>
<evidence type="ECO:0000313" key="3">
    <source>
        <dbReference type="EMBL" id="KAH3803046.1"/>
    </source>
</evidence>
<dbReference type="SUPFAM" id="SSF53067">
    <property type="entry name" value="Actin-like ATPase domain"/>
    <property type="match status" value="1"/>
</dbReference>